<evidence type="ECO:0008006" key="4">
    <source>
        <dbReference type="Google" id="ProtNLM"/>
    </source>
</evidence>
<name>A0A4S4FGT5_9MICO</name>
<dbReference type="OrthoDB" id="5123379at2"/>
<evidence type="ECO:0000313" key="3">
    <source>
        <dbReference type="Proteomes" id="UP000309133"/>
    </source>
</evidence>
<organism evidence="2 3">
    <name type="scientific">Naasia lichenicola</name>
    <dbReference type="NCBI Taxonomy" id="2565933"/>
    <lineage>
        <taxon>Bacteria</taxon>
        <taxon>Bacillati</taxon>
        <taxon>Actinomycetota</taxon>
        <taxon>Actinomycetes</taxon>
        <taxon>Micrococcales</taxon>
        <taxon>Microbacteriaceae</taxon>
        <taxon>Naasia</taxon>
    </lineage>
</organism>
<dbReference type="AlphaFoldDB" id="A0A4S4FGT5"/>
<gene>
    <name evidence="2" type="ORF">E6C64_12180</name>
</gene>
<keyword evidence="1" id="KW-0472">Membrane</keyword>
<reference evidence="2 3" key="1">
    <citation type="submission" date="2019-04" db="EMBL/GenBank/DDBJ databases">
        <authorList>
            <person name="Jiang L."/>
        </authorList>
    </citation>
    <scope>NUCLEOTIDE SEQUENCE [LARGE SCALE GENOMIC DNA]</scope>
    <source>
        <strain evidence="2 3">YIM 131853</strain>
    </source>
</reference>
<dbReference type="RefSeq" id="WP_136427783.1">
    <property type="nucleotide sequence ID" value="NZ_SSSM01000005.1"/>
</dbReference>
<dbReference type="EMBL" id="SSSM01000005">
    <property type="protein sequence ID" value="THG29453.1"/>
    <property type="molecule type" value="Genomic_DNA"/>
</dbReference>
<feature type="transmembrane region" description="Helical" evidence="1">
    <location>
        <begin position="153"/>
        <end position="177"/>
    </location>
</feature>
<keyword evidence="1" id="KW-1133">Transmembrane helix</keyword>
<protein>
    <recommendedName>
        <fullName evidence="4">DNA helicase</fullName>
    </recommendedName>
</protein>
<dbReference type="Proteomes" id="UP000309133">
    <property type="component" value="Unassembled WGS sequence"/>
</dbReference>
<keyword evidence="1" id="KW-0812">Transmembrane</keyword>
<keyword evidence="3" id="KW-1185">Reference proteome</keyword>
<evidence type="ECO:0000313" key="2">
    <source>
        <dbReference type="EMBL" id="THG29453.1"/>
    </source>
</evidence>
<sequence length="203" mass="21440">MSLTRKRKKELKKLRGSAEDLWQEQQVVLDRASGVFKEASRQATLLAQEEVVPRVKTTYDAKLKPTVDKGFVYGRAVASTAKDKVVDDVIPAAAAVVGSALSVLELTKDVRAKIEESAGKAGKTIGKTSKKVAKAAAAGKIAKKLAPAPKKTGPGVGTIVLIVLGVLTLAGVAYAAWQTFRADDDLWVADDEPEATGTDTPKA</sequence>
<proteinExistence type="predicted"/>
<evidence type="ECO:0000256" key="1">
    <source>
        <dbReference type="SAM" id="Phobius"/>
    </source>
</evidence>
<comment type="caution">
    <text evidence="2">The sequence shown here is derived from an EMBL/GenBank/DDBJ whole genome shotgun (WGS) entry which is preliminary data.</text>
</comment>
<accession>A0A4S4FGT5</accession>